<gene>
    <name evidence="8" type="ORF">HYALB_00011898</name>
</gene>
<evidence type="ECO:0000256" key="1">
    <source>
        <dbReference type="ARBA" id="ARBA00004141"/>
    </source>
</evidence>
<evidence type="ECO:0000256" key="4">
    <source>
        <dbReference type="ARBA" id="ARBA00022989"/>
    </source>
</evidence>
<comment type="caution">
    <text evidence="8">The sequence shown here is derived from an EMBL/GenBank/DDBJ whole genome shotgun (WGS) entry which is preliminary data.</text>
</comment>
<dbReference type="PROSITE" id="PS50850">
    <property type="entry name" value="MFS"/>
    <property type="match status" value="1"/>
</dbReference>
<dbReference type="InterPro" id="IPR036259">
    <property type="entry name" value="MFS_trans_sf"/>
</dbReference>
<dbReference type="PANTHER" id="PTHR48022">
    <property type="entry name" value="PLASTIDIC GLUCOSE TRANSPORTER 4"/>
    <property type="match status" value="1"/>
</dbReference>
<dbReference type="PROSITE" id="PS00217">
    <property type="entry name" value="SUGAR_TRANSPORT_2"/>
    <property type="match status" value="1"/>
</dbReference>
<evidence type="ECO:0000256" key="3">
    <source>
        <dbReference type="ARBA" id="ARBA00022692"/>
    </source>
</evidence>
<name>A0A9N9LW25_9HELO</name>
<feature type="transmembrane region" description="Helical" evidence="6">
    <location>
        <begin position="113"/>
        <end position="134"/>
    </location>
</feature>
<dbReference type="SUPFAM" id="SSF103473">
    <property type="entry name" value="MFS general substrate transporter"/>
    <property type="match status" value="1"/>
</dbReference>
<dbReference type="GO" id="GO:0005351">
    <property type="term" value="F:carbohydrate:proton symporter activity"/>
    <property type="evidence" value="ECO:0007669"/>
    <property type="project" value="TreeGrafter"/>
</dbReference>
<reference evidence="8" key="1">
    <citation type="submission" date="2021-07" db="EMBL/GenBank/DDBJ databases">
        <authorList>
            <person name="Durling M."/>
        </authorList>
    </citation>
    <scope>NUCLEOTIDE SEQUENCE</scope>
</reference>
<evidence type="ECO:0000256" key="5">
    <source>
        <dbReference type="ARBA" id="ARBA00023136"/>
    </source>
</evidence>
<evidence type="ECO:0000256" key="2">
    <source>
        <dbReference type="ARBA" id="ARBA00010992"/>
    </source>
</evidence>
<protein>
    <recommendedName>
        <fullName evidence="7">Major facilitator superfamily (MFS) profile domain-containing protein</fullName>
    </recommendedName>
</protein>
<feature type="transmembrane region" description="Helical" evidence="6">
    <location>
        <begin position="81"/>
        <end position="104"/>
    </location>
</feature>
<dbReference type="AlphaFoldDB" id="A0A9N9LW25"/>
<feature type="transmembrane region" description="Helical" evidence="6">
    <location>
        <begin position="281"/>
        <end position="304"/>
    </location>
</feature>
<dbReference type="InterPro" id="IPR050360">
    <property type="entry name" value="MFS_Sugar_Transporters"/>
</dbReference>
<dbReference type="InterPro" id="IPR020846">
    <property type="entry name" value="MFS_dom"/>
</dbReference>
<accession>A0A9N9LW25</accession>
<comment type="similarity">
    <text evidence="2">Belongs to the major facilitator superfamily. Sugar transporter (TC 2.A.1.1) family.</text>
</comment>
<evidence type="ECO:0000259" key="7">
    <source>
        <dbReference type="PROSITE" id="PS50850"/>
    </source>
</evidence>
<keyword evidence="4 6" id="KW-1133">Transmembrane helix</keyword>
<dbReference type="EMBL" id="CAJVRM010000316">
    <property type="protein sequence ID" value="CAG8979494.1"/>
    <property type="molecule type" value="Genomic_DNA"/>
</dbReference>
<sequence>MTLGALLSSLLAGTFGRYFGRRTGIWVGVLLNLTGITIQISTRSKGVLYLGRLVLGASNGFLTTFSNIYTSEIAPAHLRGVMVGFFAFWVNVGSIVGAVVNYYFSTVLDKRCFLVPLGLLYIVPTILGMGLFFVPESPRWLLYRGRRDEGRSSLVRLRGDSVEEKFVDIEWAEMVRGMEEEKKDRNGVRWIDIFRGANLRRTIICYAFLQIAGVDKPFQYTIMFVYIVALASLIGMYIVREHLGRRSAIITTIIACGLAMMIIGIAGQVQTPDNKRAVGKALIASSAMFSFFYNAGVGMISYPIGTEVVSSGLRAWTMKTGINSIGYVPSSPLWKSVILTLSMGVKYGWIWMASNFLAAIFFYYFLPETKNRSLEEIDEMFENRLGVKDFKLYHTKIAEKALEDIRGSQADNGGTWTEIEKGVVIQHVEKVEKGGDRKREDMV</sequence>
<keyword evidence="5 6" id="KW-0472">Membrane</keyword>
<feature type="transmembrane region" description="Helical" evidence="6">
    <location>
        <begin position="349"/>
        <end position="366"/>
    </location>
</feature>
<dbReference type="InterPro" id="IPR005829">
    <property type="entry name" value="Sugar_transporter_CS"/>
</dbReference>
<evidence type="ECO:0000313" key="9">
    <source>
        <dbReference type="Proteomes" id="UP000701801"/>
    </source>
</evidence>
<dbReference type="Pfam" id="PF00083">
    <property type="entry name" value="Sugar_tr"/>
    <property type="match status" value="1"/>
</dbReference>
<keyword evidence="3 6" id="KW-0812">Transmembrane</keyword>
<feature type="transmembrane region" description="Helical" evidence="6">
    <location>
        <begin position="26"/>
        <end position="42"/>
    </location>
</feature>
<comment type="subcellular location">
    <subcellularLocation>
        <location evidence="1">Membrane</location>
        <topology evidence="1">Multi-pass membrane protein</topology>
    </subcellularLocation>
</comment>
<dbReference type="InterPro" id="IPR005828">
    <property type="entry name" value="MFS_sugar_transport-like"/>
</dbReference>
<dbReference type="PANTHER" id="PTHR48022:SF10">
    <property type="entry name" value="MAJOR FACILITATOR SUPERFAMILY (MFS) PROFILE DOMAIN-CONTAINING PROTEIN"/>
    <property type="match status" value="1"/>
</dbReference>
<feature type="transmembrane region" description="Helical" evidence="6">
    <location>
        <begin position="49"/>
        <end position="69"/>
    </location>
</feature>
<evidence type="ECO:0000313" key="8">
    <source>
        <dbReference type="EMBL" id="CAG8979494.1"/>
    </source>
</evidence>
<feature type="transmembrane region" description="Helical" evidence="6">
    <location>
        <begin position="248"/>
        <end position="269"/>
    </location>
</feature>
<organism evidence="8 9">
    <name type="scientific">Hymenoscyphus albidus</name>
    <dbReference type="NCBI Taxonomy" id="595503"/>
    <lineage>
        <taxon>Eukaryota</taxon>
        <taxon>Fungi</taxon>
        <taxon>Dikarya</taxon>
        <taxon>Ascomycota</taxon>
        <taxon>Pezizomycotina</taxon>
        <taxon>Leotiomycetes</taxon>
        <taxon>Helotiales</taxon>
        <taxon>Helotiaceae</taxon>
        <taxon>Hymenoscyphus</taxon>
    </lineage>
</organism>
<dbReference type="GO" id="GO:0016020">
    <property type="term" value="C:membrane"/>
    <property type="evidence" value="ECO:0007669"/>
    <property type="project" value="UniProtKB-SubCell"/>
</dbReference>
<keyword evidence="9" id="KW-1185">Reference proteome</keyword>
<dbReference type="Gene3D" id="1.20.1250.20">
    <property type="entry name" value="MFS general substrate transporter like domains"/>
    <property type="match status" value="1"/>
</dbReference>
<evidence type="ECO:0000256" key="6">
    <source>
        <dbReference type="SAM" id="Phobius"/>
    </source>
</evidence>
<feature type="transmembrane region" description="Helical" evidence="6">
    <location>
        <begin position="218"/>
        <end position="239"/>
    </location>
</feature>
<proteinExistence type="inferred from homology"/>
<feature type="domain" description="Major facilitator superfamily (MFS) profile" evidence="7">
    <location>
        <begin position="1"/>
        <end position="370"/>
    </location>
</feature>
<dbReference type="OrthoDB" id="6612291at2759"/>
<dbReference type="Proteomes" id="UP000701801">
    <property type="component" value="Unassembled WGS sequence"/>
</dbReference>